<reference evidence="5" key="1">
    <citation type="submission" date="2018-03" db="EMBL/GenBank/DDBJ databases">
        <title>Lachnoclostridium SNUG30370 gen.nov., sp.nov., isolated from human faeces.</title>
        <authorList>
            <person name="Seo B."/>
            <person name="Jeon K."/>
            <person name="Ko G."/>
        </authorList>
    </citation>
    <scope>NUCLEOTIDE SEQUENCE [LARGE SCALE GENOMIC DNA]</scope>
    <source>
        <strain evidence="5">SNUG30370</strain>
    </source>
</reference>
<keyword evidence="2" id="KW-0812">Transmembrane</keyword>
<feature type="domain" description="HTH cro/C1-type" evidence="3">
    <location>
        <begin position="10"/>
        <end position="61"/>
    </location>
</feature>
<comment type="caution">
    <text evidence="4">The sequence shown here is derived from an EMBL/GenBank/DDBJ whole genome shotgun (WGS) entry which is preliminary data.</text>
</comment>
<proteinExistence type="predicted"/>
<gene>
    <name evidence="4" type="ORF">C7U55_00550</name>
</gene>
<feature type="transmembrane region" description="Helical" evidence="2">
    <location>
        <begin position="128"/>
        <end position="153"/>
    </location>
</feature>
<dbReference type="Proteomes" id="UP000241201">
    <property type="component" value="Unassembled WGS sequence"/>
</dbReference>
<dbReference type="Pfam" id="PF01381">
    <property type="entry name" value="HTH_3"/>
    <property type="match status" value="1"/>
</dbReference>
<evidence type="ECO:0000313" key="4">
    <source>
        <dbReference type="EMBL" id="PST42078.1"/>
    </source>
</evidence>
<dbReference type="AlphaFoldDB" id="A0A2T3G3I5"/>
<feature type="transmembrane region" description="Helical" evidence="2">
    <location>
        <begin position="266"/>
        <end position="283"/>
    </location>
</feature>
<evidence type="ECO:0000259" key="3">
    <source>
        <dbReference type="PROSITE" id="PS50943"/>
    </source>
</evidence>
<protein>
    <submittedName>
        <fullName evidence="4">XRE family transcriptional regulator</fullName>
    </submittedName>
</protein>
<feature type="transmembrane region" description="Helical" evidence="2">
    <location>
        <begin position="295"/>
        <end position="315"/>
    </location>
</feature>
<dbReference type="InterPro" id="IPR010982">
    <property type="entry name" value="Lambda_DNA-bd_dom_sf"/>
</dbReference>
<dbReference type="Gene3D" id="1.10.260.40">
    <property type="entry name" value="lambda repressor-like DNA-binding domains"/>
    <property type="match status" value="1"/>
</dbReference>
<dbReference type="RefSeq" id="WP_106986874.1">
    <property type="nucleotide sequence ID" value="NZ_PYLP01000001.1"/>
</dbReference>
<accession>A0A2T3G3I5</accession>
<evidence type="ECO:0000256" key="1">
    <source>
        <dbReference type="ARBA" id="ARBA00023125"/>
    </source>
</evidence>
<feature type="transmembrane region" description="Helical" evidence="2">
    <location>
        <begin position="216"/>
        <end position="236"/>
    </location>
</feature>
<dbReference type="GeneID" id="77469593"/>
<dbReference type="PROSITE" id="PS50943">
    <property type="entry name" value="HTH_CROC1"/>
    <property type="match status" value="1"/>
</dbReference>
<organism evidence="4 5">
    <name type="scientific">Faecalibacillus faecis</name>
    <dbReference type="NCBI Taxonomy" id="1982628"/>
    <lineage>
        <taxon>Bacteria</taxon>
        <taxon>Bacillati</taxon>
        <taxon>Bacillota</taxon>
        <taxon>Erysipelotrichia</taxon>
        <taxon>Erysipelotrichales</taxon>
        <taxon>Coprobacillaceae</taxon>
        <taxon>Faecalibacillus</taxon>
    </lineage>
</organism>
<evidence type="ECO:0000256" key="2">
    <source>
        <dbReference type="SAM" id="Phobius"/>
    </source>
</evidence>
<sequence>MNLSEKIMLLRKKQGWSQEELANRLNISRQSISKWESGQSQPDIDKIILLSQLFQVTTDYLLLDQENEEHRQIGIYLSLSQVQEYLTLRKQSSLKIAFATFLCVISPIPLIGLTTLSQYQRFHMTENLAVSLGLSFLIICITIAVILFCLCAFKVKKYEFLEKEDFSLGNGVKEYAFKEKEEYQDRYHRYQIIGIVLCILSVLPIFIFLNYEFLESIAVCILLFFVSIGCFFLVLAGTYQNALDKILQTGDYTPKQKKNNILKSKISTIYWLVVTAIFLYYTFGKNGNGQMQYSWIIWAIAGVLFGVLMIVIDLINKRRD</sequence>
<dbReference type="GO" id="GO:0003677">
    <property type="term" value="F:DNA binding"/>
    <property type="evidence" value="ECO:0007669"/>
    <property type="project" value="UniProtKB-KW"/>
</dbReference>
<dbReference type="CDD" id="cd00093">
    <property type="entry name" value="HTH_XRE"/>
    <property type="match status" value="1"/>
</dbReference>
<dbReference type="SUPFAM" id="SSF47413">
    <property type="entry name" value="lambda repressor-like DNA-binding domains"/>
    <property type="match status" value="1"/>
</dbReference>
<evidence type="ECO:0000313" key="5">
    <source>
        <dbReference type="Proteomes" id="UP000241201"/>
    </source>
</evidence>
<dbReference type="InterPro" id="IPR001387">
    <property type="entry name" value="Cro/C1-type_HTH"/>
</dbReference>
<keyword evidence="2" id="KW-0472">Membrane</keyword>
<dbReference type="PANTHER" id="PTHR46558:SF13">
    <property type="entry name" value="HTH-TYPE TRANSCRIPTIONAL REGULATOR IMMR"/>
    <property type="match status" value="1"/>
</dbReference>
<keyword evidence="5" id="KW-1185">Reference proteome</keyword>
<dbReference type="PANTHER" id="PTHR46558">
    <property type="entry name" value="TRACRIPTIONAL REGULATORY PROTEIN-RELATED-RELATED"/>
    <property type="match status" value="1"/>
</dbReference>
<feature type="transmembrane region" description="Helical" evidence="2">
    <location>
        <begin position="190"/>
        <end position="210"/>
    </location>
</feature>
<keyword evidence="2" id="KW-1133">Transmembrane helix</keyword>
<keyword evidence="1" id="KW-0238">DNA-binding</keyword>
<name>A0A2T3G3I5_9FIRM</name>
<dbReference type="EMBL" id="PYLP01000001">
    <property type="protein sequence ID" value="PST42078.1"/>
    <property type="molecule type" value="Genomic_DNA"/>
</dbReference>
<feature type="transmembrane region" description="Helical" evidence="2">
    <location>
        <begin position="96"/>
        <end position="116"/>
    </location>
</feature>
<dbReference type="SMART" id="SM00530">
    <property type="entry name" value="HTH_XRE"/>
    <property type="match status" value="1"/>
</dbReference>